<evidence type="ECO:0000313" key="2">
    <source>
        <dbReference type="EMBL" id="KAH7082116.1"/>
    </source>
</evidence>
<dbReference type="EMBL" id="JAGMVJ010000014">
    <property type="protein sequence ID" value="KAH7082116.1"/>
    <property type="molecule type" value="Genomic_DNA"/>
</dbReference>
<keyword evidence="1" id="KW-0175">Coiled coil</keyword>
<accession>A0A8K0R1N7</accession>
<evidence type="ECO:0000256" key="1">
    <source>
        <dbReference type="SAM" id="Coils"/>
    </source>
</evidence>
<sequence>MSNRIIPTLGVVATGGVGYYLYNAGGDPKLAEKKAEHDAANAIRRVKGDFPGADKEAKKAAEEGYESVRATAQQYANTAKTKAQEAEQKLDQYSAEARKKYEEAKAQAERDFNSTRKDVNASIDKFDKKVLQDTREAKGWFSSWFGGK</sequence>
<dbReference type="AlphaFoldDB" id="A0A8K0R1N7"/>
<proteinExistence type="predicted"/>
<organism evidence="2 3">
    <name type="scientific">Paraphoma chrysanthemicola</name>
    <dbReference type="NCBI Taxonomy" id="798071"/>
    <lineage>
        <taxon>Eukaryota</taxon>
        <taxon>Fungi</taxon>
        <taxon>Dikarya</taxon>
        <taxon>Ascomycota</taxon>
        <taxon>Pezizomycotina</taxon>
        <taxon>Dothideomycetes</taxon>
        <taxon>Pleosporomycetidae</taxon>
        <taxon>Pleosporales</taxon>
        <taxon>Pleosporineae</taxon>
        <taxon>Phaeosphaeriaceae</taxon>
        <taxon>Paraphoma</taxon>
    </lineage>
</organism>
<name>A0A8K0R1N7_9PLEO</name>
<keyword evidence="3" id="KW-1185">Reference proteome</keyword>
<dbReference type="OrthoDB" id="5355126at2759"/>
<evidence type="ECO:0000313" key="3">
    <source>
        <dbReference type="Proteomes" id="UP000813461"/>
    </source>
</evidence>
<gene>
    <name evidence="2" type="ORF">FB567DRAFT_594615</name>
</gene>
<comment type="caution">
    <text evidence="2">The sequence shown here is derived from an EMBL/GenBank/DDBJ whole genome shotgun (WGS) entry which is preliminary data.</text>
</comment>
<reference evidence="2" key="1">
    <citation type="journal article" date="2021" name="Nat. Commun.">
        <title>Genetic determinants of endophytism in the Arabidopsis root mycobiome.</title>
        <authorList>
            <person name="Mesny F."/>
            <person name="Miyauchi S."/>
            <person name="Thiergart T."/>
            <person name="Pickel B."/>
            <person name="Atanasova L."/>
            <person name="Karlsson M."/>
            <person name="Huettel B."/>
            <person name="Barry K.W."/>
            <person name="Haridas S."/>
            <person name="Chen C."/>
            <person name="Bauer D."/>
            <person name="Andreopoulos W."/>
            <person name="Pangilinan J."/>
            <person name="LaButti K."/>
            <person name="Riley R."/>
            <person name="Lipzen A."/>
            <person name="Clum A."/>
            <person name="Drula E."/>
            <person name="Henrissat B."/>
            <person name="Kohler A."/>
            <person name="Grigoriev I.V."/>
            <person name="Martin F.M."/>
            <person name="Hacquard S."/>
        </authorList>
    </citation>
    <scope>NUCLEOTIDE SEQUENCE</scope>
    <source>
        <strain evidence="2">MPI-SDFR-AT-0120</strain>
    </source>
</reference>
<feature type="coiled-coil region" evidence="1">
    <location>
        <begin position="69"/>
        <end position="118"/>
    </location>
</feature>
<dbReference type="Proteomes" id="UP000813461">
    <property type="component" value="Unassembled WGS sequence"/>
</dbReference>
<protein>
    <submittedName>
        <fullName evidence="2">Uncharacterized protein</fullName>
    </submittedName>
</protein>